<dbReference type="PIRSF" id="PIRSF000709">
    <property type="entry name" value="6PFK_2-Ptase"/>
    <property type="match status" value="1"/>
</dbReference>
<feature type="compositionally biased region" description="Basic and acidic residues" evidence="3">
    <location>
        <begin position="70"/>
        <end position="79"/>
    </location>
</feature>
<dbReference type="SUPFAM" id="SSF52540">
    <property type="entry name" value="P-loop containing nucleoside triphosphate hydrolases"/>
    <property type="match status" value="1"/>
</dbReference>
<dbReference type="SUPFAM" id="SSF53254">
    <property type="entry name" value="Phosphoglycerate mutase-like"/>
    <property type="match status" value="1"/>
</dbReference>
<dbReference type="Proteomes" id="UP001165120">
    <property type="component" value="Unassembled WGS sequence"/>
</dbReference>
<evidence type="ECO:0000313" key="5">
    <source>
        <dbReference type="EMBL" id="GME68846.1"/>
    </source>
</evidence>
<keyword evidence="6" id="KW-1185">Reference proteome</keyword>
<keyword evidence="2" id="KW-0067">ATP-binding</keyword>
<dbReference type="InterPro" id="IPR029033">
    <property type="entry name" value="His_PPase_superfam"/>
</dbReference>
<proteinExistence type="predicted"/>
<dbReference type="InterPro" id="IPR003094">
    <property type="entry name" value="6Pfruct_kin"/>
</dbReference>
<dbReference type="EMBL" id="BSXN01000507">
    <property type="protein sequence ID" value="GME68846.1"/>
    <property type="molecule type" value="Genomic_DNA"/>
</dbReference>
<dbReference type="PRINTS" id="PR00991">
    <property type="entry name" value="6PFRUCTKNASE"/>
</dbReference>
<dbReference type="InterPro" id="IPR027417">
    <property type="entry name" value="P-loop_NTPase"/>
</dbReference>
<name>A0A9W6WF32_CANBO</name>
<feature type="domain" description="6-phosphofructo-2-kinase" evidence="4">
    <location>
        <begin position="114"/>
        <end position="328"/>
    </location>
</feature>
<gene>
    <name evidence="5" type="ORF">Cboi02_000190100</name>
</gene>
<dbReference type="Pfam" id="PF01591">
    <property type="entry name" value="6PF2K"/>
    <property type="match status" value="1"/>
</dbReference>
<dbReference type="GO" id="GO:0005524">
    <property type="term" value="F:ATP binding"/>
    <property type="evidence" value="ECO:0007669"/>
    <property type="project" value="UniProtKB-KW"/>
</dbReference>
<protein>
    <submittedName>
        <fullName evidence="5">Unnamed protein product</fullName>
    </submittedName>
</protein>
<dbReference type="Pfam" id="PF00300">
    <property type="entry name" value="His_Phos_1"/>
    <property type="match status" value="1"/>
</dbReference>
<accession>A0A9W6WF32</accession>
<feature type="compositionally biased region" description="Low complexity" evidence="3">
    <location>
        <begin position="30"/>
        <end position="47"/>
    </location>
</feature>
<keyword evidence="1" id="KW-0547">Nucleotide-binding</keyword>
<dbReference type="Gene3D" id="3.40.50.1240">
    <property type="entry name" value="Phosphoglycerate mutase-like"/>
    <property type="match status" value="1"/>
</dbReference>
<comment type="caution">
    <text evidence="5">The sequence shown here is derived from an EMBL/GenBank/DDBJ whole genome shotgun (WGS) entry which is preliminary data.</text>
</comment>
<evidence type="ECO:0000256" key="3">
    <source>
        <dbReference type="SAM" id="MobiDB-lite"/>
    </source>
</evidence>
<dbReference type="AlphaFoldDB" id="A0A9W6WF32"/>
<dbReference type="GO" id="GO:0004331">
    <property type="term" value="F:fructose-2,6-bisphosphate 2-phosphatase activity"/>
    <property type="evidence" value="ECO:0007669"/>
    <property type="project" value="TreeGrafter"/>
</dbReference>
<evidence type="ECO:0000256" key="2">
    <source>
        <dbReference type="ARBA" id="ARBA00022840"/>
    </source>
</evidence>
<evidence type="ECO:0000259" key="4">
    <source>
        <dbReference type="Pfam" id="PF01591"/>
    </source>
</evidence>
<dbReference type="PANTHER" id="PTHR10606">
    <property type="entry name" value="6-PHOSPHOFRUCTO-2-KINASE/FRUCTOSE-2,6-BISPHOSPHATASE"/>
    <property type="match status" value="1"/>
</dbReference>
<organism evidence="5 6">
    <name type="scientific">Candida boidinii</name>
    <name type="common">Yeast</name>
    <dbReference type="NCBI Taxonomy" id="5477"/>
    <lineage>
        <taxon>Eukaryota</taxon>
        <taxon>Fungi</taxon>
        <taxon>Dikarya</taxon>
        <taxon>Ascomycota</taxon>
        <taxon>Saccharomycotina</taxon>
        <taxon>Pichiomycetes</taxon>
        <taxon>Pichiales</taxon>
        <taxon>Pichiaceae</taxon>
        <taxon>Ogataea</taxon>
        <taxon>Ogataea/Candida clade</taxon>
    </lineage>
</organism>
<dbReference type="GO" id="GO:0006003">
    <property type="term" value="P:fructose 2,6-bisphosphate metabolic process"/>
    <property type="evidence" value="ECO:0007669"/>
    <property type="project" value="InterPro"/>
</dbReference>
<feature type="region of interest" description="Disordered" evidence="3">
    <location>
        <begin position="1"/>
        <end position="79"/>
    </location>
</feature>
<dbReference type="Gene3D" id="3.40.50.300">
    <property type="entry name" value="P-loop containing nucleotide triphosphate hydrolases"/>
    <property type="match status" value="1"/>
</dbReference>
<sequence length="536" mass="61208">MSDHSEIADIQEPVIPGNYSARKQNRWIPSDKSAITSSSSSNTDSNKLPGEVGQSANNTTINDTTSNNQHNKDSKDGKIKNAISNSKHHQDIDEIHSSIPKDYISPAQMYSTDSGRLYHAGSICIVLVGKPARGKTNLSISLCRYLRWLGVKTKLFHMADYRRENVGALPKNFFNPKPQDEEAFKVRKFLSGLVADDVTKFFNAENGQIAIYDAVNGISSERIELKEKLEKQNIRVIFIESLIDNQFLLDRNIADAASSPDYIGWEGKKAVEDYKLRIEMVNSNYEEMSEENLTYIKFINFGERLIINNSQYDFLISRMVFFLINSKIKSGSIYFARCSNNKLKFKSDPPIDDKGKNYADKLFNTVINDIKANNNEKDEKNLKDKLLVWTSTRLRTNQLVQVFRDIGISTFPRPELTQKNPGDVEGLTEDEIKSKFQDDYERHQLDPYHHRYPRAESYHDLAVRFEPLIMEIERLDNDILIVADETVIRILYGYLMASSGTDIPYLEFPQSEIVKITCNAYANKATRIKIDGIESS</sequence>
<evidence type="ECO:0000256" key="1">
    <source>
        <dbReference type="ARBA" id="ARBA00022741"/>
    </source>
</evidence>
<dbReference type="GO" id="GO:0003873">
    <property type="term" value="F:6-phosphofructo-2-kinase activity"/>
    <property type="evidence" value="ECO:0007669"/>
    <property type="project" value="InterPro"/>
</dbReference>
<dbReference type="InterPro" id="IPR013078">
    <property type="entry name" value="His_Pase_superF_clade-1"/>
</dbReference>
<dbReference type="PANTHER" id="PTHR10606:SF39">
    <property type="entry name" value="6-PHOSPHOFRUCTO-2-KINASE_FRUCTOSE-2,6-BISPHOSPHATASE YLR345W-RELATED"/>
    <property type="match status" value="1"/>
</dbReference>
<dbReference type="GO" id="GO:0006000">
    <property type="term" value="P:fructose metabolic process"/>
    <property type="evidence" value="ECO:0007669"/>
    <property type="project" value="InterPro"/>
</dbReference>
<feature type="compositionally biased region" description="Low complexity" evidence="3">
    <location>
        <begin position="57"/>
        <end position="68"/>
    </location>
</feature>
<dbReference type="GO" id="GO:0005829">
    <property type="term" value="C:cytosol"/>
    <property type="evidence" value="ECO:0007669"/>
    <property type="project" value="TreeGrafter"/>
</dbReference>
<evidence type="ECO:0000313" key="6">
    <source>
        <dbReference type="Proteomes" id="UP001165120"/>
    </source>
</evidence>
<reference evidence="5" key="1">
    <citation type="submission" date="2023-04" db="EMBL/GenBank/DDBJ databases">
        <title>Candida boidinii NBRC 10035.</title>
        <authorList>
            <person name="Ichikawa N."/>
            <person name="Sato H."/>
            <person name="Tonouchi N."/>
        </authorList>
    </citation>
    <scope>NUCLEOTIDE SEQUENCE</scope>
    <source>
        <strain evidence="5">NBRC 10035</strain>
    </source>
</reference>
<dbReference type="InterPro" id="IPR013079">
    <property type="entry name" value="6Phosfructo_kin"/>
</dbReference>